<proteinExistence type="predicted"/>
<evidence type="ECO:0000313" key="1">
    <source>
        <dbReference type="EMBL" id="KAK5826933.1"/>
    </source>
</evidence>
<name>A0ABR0PRF6_GOSAR</name>
<gene>
    <name evidence="1" type="ORF">PVK06_021866</name>
</gene>
<sequence>MKIDLSDSVQAELWGVRKGLRFAKLMGIQWWIVKVEVNALLRRAIHLDLLLMTVGPYYMKDDEWLIFYISLQEAQRIPRLMRRISHGESGGPTRLGCGPLYLLPHYDFE</sequence>
<accession>A0ABR0PRF6</accession>
<keyword evidence="2" id="KW-1185">Reference proteome</keyword>
<comment type="caution">
    <text evidence="1">The sequence shown here is derived from an EMBL/GenBank/DDBJ whole genome shotgun (WGS) entry which is preliminary data.</text>
</comment>
<dbReference type="EMBL" id="JARKNE010000006">
    <property type="protein sequence ID" value="KAK5826933.1"/>
    <property type="molecule type" value="Genomic_DNA"/>
</dbReference>
<evidence type="ECO:0000313" key="2">
    <source>
        <dbReference type="Proteomes" id="UP001358586"/>
    </source>
</evidence>
<protein>
    <submittedName>
        <fullName evidence="1">Uncharacterized protein</fullName>
    </submittedName>
</protein>
<organism evidence="1 2">
    <name type="scientific">Gossypium arboreum</name>
    <name type="common">Tree cotton</name>
    <name type="synonym">Gossypium nanking</name>
    <dbReference type="NCBI Taxonomy" id="29729"/>
    <lineage>
        <taxon>Eukaryota</taxon>
        <taxon>Viridiplantae</taxon>
        <taxon>Streptophyta</taxon>
        <taxon>Embryophyta</taxon>
        <taxon>Tracheophyta</taxon>
        <taxon>Spermatophyta</taxon>
        <taxon>Magnoliopsida</taxon>
        <taxon>eudicotyledons</taxon>
        <taxon>Gunneridae</taxon>
        <taxon>Pentapetalae</taxon>
        <taxon>rosids</taxon>
        <taxon>malvids</taxon>
        <taxon>Malvales</taxon>
        <taxon>Malvaceae</taxon>
        <taxon>Malvoideae</taxon>
        <taxon>Gossypium</taxon>
    </lineage>
</organism>
<reference evidence="1 2" key="1">
    <citation type="submission" date="2023-03" db="EMBL/GenBank/DDBJ databases">
        <title>WGS of Gossypium arboreum.</title>
        <authorList>
            <person name="Yu D."/>
        </authorList>
    </citation>
    <scope>NUCLEOTIDE SEQUENCE [LARGE SCALE GENOMIC DNA]</scope>
    <source>
        <tissue evidence="1">Leaf</tissue>
    </source>
</reference>
<dbReference type="Proteomes" id="UP001358586">
    <property type="component" value="Chromosome 6"/>
</dbReference>